<dbReference type="InterPro" id="IPR014756">
    <property type="entry name" value="Ig_E-set"/>
</dbReference>
<keyword evidence="1" id="KW-0677">Repeat</keyword>
<evidence type="ECO:0000313" key="5">
    <source>
        <dbReference type="Proteomes" id="UP000751614"/>
    </source>
</evidence>
<dbReference type="CDD" id="cd00603">
    <property type="entry name" value="IPT_PCSR"/>
    <property type="match status" value="1"/>
</dbReference>
<dbReference type="SUPFAM" id="SSF81296">
    <property type="entry name" value="E set domains"/>
    <property type="match status" value="1"/>
</dbReference>
<keyword evidence="5" id="KW-1185">Reference proteome</keyword>
<dbReference type="PROSITE" id="PS51125">
    <property type="entry name" value="NHL"/>
    <property type="match status" value="1"/>
</dbReference>
<dbReference type="PANTHER" id="PTHR13833:SF71">
    <property type="entry name" value="NHL DOMAIN-CONTAINING PROTEIN"/>
    <property type="match status" value="1"/>
</dbReference>
<dbReference type="SMART" id="SM00429">
    <property type="entry name" value="IPT"/>
    <property type="match status" value="1"/>
</dbReference>
<evidence type="ECO:0000259" key="3">
    <source>
        <dbReference type="SMART" id="SM00429"/>
    </source>
</evidence>
<evidence type="ECO:0000313" key="4">
    <source>
        <dbReference type="EMBL" id="TMU50379.1"/>
    </source>
</evidence>
<dbReference type="InterPro" id="IPR013783">
    <property type="entry name" value="Ig-like_fold"/>
</dbReference>
<dbReference type="Pfam" id="PF01833">
    <property type="entry name" value="TIG"/>
    <property type="match status" value="1"/>
</dbReference>
<dbReference type="SUPFAM" id="SSF101898">
    <property type="entry name" value="NHL repeat"/>
    <property type="match status" value="1"/>
</dbReference>
<dbReference type="RefSeq" id="WP_138839540.1">
    <property type="nucleotide sequence ID" value="NZ_VCNI01000009.1"/>
</dbReference>
<dbReference type="EMBL" id="VCNI01000009">
    <property type="protein sequence ID" value="TMU50379.1"/>
    <property type="molecule type" value="Genomic_DNA"/>
</dbReference>
<dbReference type="PANTHER" id="PTHR13833">
    <property type="match status" value="1"/>
</dbReference>
<dbReference type="InterPro" id="IPR001258">
    <property type="entry name" value="NHL_repeat"/>
</dbReference>
<dbReference type="InterPro" id="IPR011042">
    <property type="entry name" value="6-blade_b-propeller_TolB-like"/>
</dbReference>
<feature type="repeat" description="NHL" evidence="2">
    <location>
        <begin position="223"/>
        <end position="248"/>
    </location>
</feature>
<evidence type="ECO:0000256" key="1">
    <source>
        <dbReference type="ARBA" id="ARBA00022737"/>
    </source>
</evidence>
<protein>
    <recommendedName>
        <fullName evidence="3">IPT/TIG domain-containing protein</fullName>
    </recommendedName>
</protein>
<organism evidence="4 5">
    <name type="scientific">Flagellimonas algicola</name>
    <dbReference type="NCBI Taxonomy" id="2583815"/>
    <lineage>
        <taxon>Bacteria</taxon>
        <taxon>Pseudomonadati</taxon>
        <taxon>Bacteroidota</taxon>
        <taxon>Flavobacteriia</taxon>
        <taxon>Flavobacteriales</taxon>
        <taxon>Flavobacteriaceae</taxon>
        <taxon>Flagellimonas</taxon>
    </lineage>
</organism>
<dbReference type="InterPro" id="IPR002909">
    <property type="entry name" value="IPT_dom"/>
</dbReference>
<sequence>MVKLRVKSLVLAFILGLLIWISAPNYGNVDSYGSDGELCCSEKVCCSLEEIEKVGLEPKILSVSPLEGPKLSVVTIIGKNFGKDPEKVEVHFNGTSAKVRVMDDETIVVEVPVRAFTGPITLVVNGFELKGPEFRYVVSETKVSTFVGGYGRGYANGNGTDIRFDAPMDLVRDTKGNLFVLDFYNHAIRKVTPEGQVSTFVGNGAPGDADGMGTRASFYFSEGLAIDNDDNIYVADTGNHSIRKITPSGEVSTIVGGADEFEDHIGRAVELDSPVGIVVGDDNALYVTEIEEHIIRRISLDDLKVSTYAGSRIGFGGDDDGCLETARFRNPYDITMGDNGKMLVTDIGSHRIRSIDQKSGMVTTLAGSVEAGYEDGDRDRVKFRTPSSIAIGKDGTVFISDSENNCIRQMDSNGMVFTIAGTPDTSGYKNGPGNKAQFARPNGILSVGKGEFYLADRDNHAIRKVILM</sequence>
<feature type="domain" description="IPT/TIG" evidence="3">
    <location>
        <begin position="57"/>
        <end position="137"/>
    </location>
</feature>
<proteinExistence type="predicted"/>
<dbReference type="Gene3D" id="2.60.40.10">
    <property type="entry name" value="Immunoglobulins"/>
    <property type="match status" value="1"/>
</dbReference>
<gene>
    <name evidence="4" type="ORF">FGG15_19925</name>
</gene>
<comment type="caution">
    <text evidence="4">The sequence shown here is derived from an EMBL/GenBank/DDBJ whole genome shotgun (WGS) entry which is preliminary data.</text>
</comment>
<accession>A0ABY2WGS6</accession>
<evidence type="ECO:0000256" key="2">
    <source>
        <dbReference type="PROSITE-ProRule" id="PRU00504"/>
    </source>
</evidence>
<reference evidence="4 5" key="1">
    <citation type="submission" date="2019-05" db="EMBL/GenBank/DDBJ databases">
        <title>Flagellimonas sp. AsT0115, sp. nov., isolated from a marine red algae, Asparagopsis taxiformis.</title>
        <authorList>
            <person name="Kim J."/>
            <person name="Jeong S.E."/>
            <person name="Jeon C.O."/>
        </authorList>
    </citation>
    <scope>NUCLEOTIDE SEQUENCE [LARGE SCALE GENOMIC DNA]</scope>
    <source>
        <strain evidence="4 5">AsT0115</strain>
    </source>
</reference>
<dbReference type="Proteomes" id="UP000751614">
    <property type="component" value="Unassembled WGS sequence"/>
</dbReference>
<name>A0ABY2WGS6_9FLAO</name>
<dbReference type="Pfam" id="PF01436">
    <property type="entry name" value="NHL"/>
    <property type="match status" value="2"/>
</dbReference>
<dbReference type="Gene3D" id="2.120.10.30">
    <property type="entry name" value="TolB, C-terminal domain"/>
    <property type="match status" value="3"/>
</dbReference>